<dbReference type="KEGG" id="pdu:PDUR_17260"/>
<accession>A0A089HRW9</accession>
<dbReference type="InterPro" id="IPR041401">
    <property type="entry name" value="TseB-like_dom"/>
</dbReference>
<organism evidence="2 3">
    <name type="scientific">Paenibacillus durus</name>
    <name type="common">Paenibacillus azotofixans</name>
    <dbReference type="NCBI Taxonomy" id="44251"/>
    <lineage>
        <taxon>Bacteria</taxon>
        <taxon>Bacillati</taxon>
        <taxon>Bacillota</taxon>
        <taxon>Bacilli</taxon>
        <taxon>Bacillales</taxon>
        <taxon>Paenibacillaceae</taxon>
        <taxon>Paenibacillus</taxon>
    </lineage>
</organism>
<protein>
    <recommendedName>
        <fullName evidence="1">Cell wall elongation regulator TseB-like domain-containing protein</fullName>
    </recommendedName>
</protein>
<evidence type="ECO:0000259" key="1">
    <source>
        <dbReference type="Pfam" id="PF17881"/>
    </source>
</evidence>
<name>A0A089HRW9_PAEDU</name>
<dbReference type="Proteomes" id="UP000029409">
    <property type="component" value="Chromosome"/>
</dbReference>
<gene>
    <name evidence="2" type="ORF">PDUR_17260</name>
</gene>
<dbReference type="EMBL" id="CP009288">
    <property type="protein sequence ID" value="AIQ13470.1"/>
    <property type="molecule type" value="Genomic_DNA"/>
</dbReference>
<evidence type="ECO:0000313" key="3">
    <source>
        <dbReference type="Proteomes" id="UP000029409"/>
    </source>
</evidence>
<dbReference type="OrthoDB" id="2678417at2"/>
<dbReference type="Pfam" id="PF17881">
    <property type="entry name" value="TseB"/>
    <property type="match status" value="1"/>
</dbReference>
<keyword evidence="3" id="KW-1185">Reference proteome</keyword>
<reference evidence="2 3" key="1">
    <citation type="submission" date="2014-08" db="EMBL/GenBank/DDBJ databases">
        <title>Comparative genomics of the Paenibacillus odorifer group.</title>
        <authorList>
            <person name="den Bakker H.C."/>
            <person name="Tsai Y.-C."/>
            <person name="Martin N."/>
            <person name="Korlach J."/>
            <person name="Wiedmann M."/>
        </authorList>
    </citation>
    <scope>NUCLEOTIDE SEQUENCE [LARGE SCALE GENOMIC DNA]</scope>
    <source>
        <strain evidence="2 3">DSM 1735</strain>
    </source>
</reference>
<dbReference type="Gene3D" id="3.10.450.40">
    <property type="match status" value="2"/>
</dbReference>
<dbReference type="SUPFAM" id="SSF54403">
    <property type="entry name" value="Cystatin/monellin"/>
    <property type="match status" value="2"/>
</dbReference>
<proteinExistence type="predicted"/>
<dbReference type="STRING" id="44251.PDUR_17260"/>
<dbReference type="eggNOG" id="COG5353">
    <property type="taxonomic scope" value="Bacteria"/>
</dbReference>
<feature type="domain" description="Cell wall elongation regulator TseB-like" evidence="1">
    <location>
        <begin position="40"/>
        <end position="84"/>
    </location>
</feature>
<dbReference type="InterPro" id="IPR046350">
    <property type="entry name" value="Cystatin_sf"/>
</dbReference>
<dbReference type="RefSeq" id="WP_042207271.1">
    <property type="nucleotide sequence ID" value="NZ_CP009288.1"/>
</dbReference>
<sequence>MRKRRKWIYYGVFLALLLLFGLYQFFAYVLKDQWSERSAAEAAAISGAGLTEIDKAEKSVWDENSIYWVITGKSKTGSDMMVWVRFTVDGKPAKGENAVHAQELSQGVSEDKMRQIIASSIPGAKIERLLPGAYNGEYAWQLFYKEGDRYYYRFYRFSDGEQIGDGYSLPNR</sequence>
<dbReference type="AlphaFoldDB" id="A0A089HRW9"/>
<evidence type="ECO:0000313" key="2">
    <source>
        <dbReference type="EMBL" id="AIQ13470.1"/>
    </source>
</evidence>